<name>E4TMT6_MARTH</name>
<dbReference type="RefSeq" id="WP_013452535.1">
    <property type="nucleotide sequence ID" value="NC_014759.1"/>
</dbReference>
<reference evidence="1 2" key="1">
    <citation type="journal article" date="2011" name="Stand. Genomic Sci.">
        <title>Complete genome sequence of Marivirga tractuosa type strain (H-43).</title>
        <authorList>
            <person name="Pagani I."/>
            <person name="Chertkov O."/>
            <person name="Lapidus A."/>
            <person name="Lucas S."/>
            <person name="Del Rio T.G."/>
            <person name="Tice H."/>
            <person name="Copeland A."/>
            <person name="Cheng J.F."/>
            <person name="Nolan M."/>
            <person name="Saunders E."/>
            <person name="Pitluck S."/>
            <person name="Held B."/>
            <person name="Goodwin L."/>
            <person name="Liolios K."/>
            <person name="Ovchinikova G."/>
            <person name="Ivanova N."/>
            <person name="Mavromatis K."/>
            <person name="Pati A."/>
            <person name="Chen A."/>
            <person name="Palaniappan K."/>
            <person name="Land M."/>
            <person name="Hauser L."/>
            <person name="Jeffries C.D."/>
            <person name="Detter J.C."/>
            <person name="Han C."/>
            <person name="Tapia R."/>
            <person name="Ngatchou-Djao O.D."/>
            <person name="Rohde M."/>
            <person name="Goker M."/>
            <person name="Spring S."/>
            <person name="Sikorski J."/>
            <person name="Woyke T."/>
            <person name="Bristow J."/>
            <person name="Eisen J.A."/>
            <person name="Markowitz V."/>
            <person name="Hugenholtz P."/>
            <person name="Klenk H.P."/>
            <person name="Kyrpides N.C."/>
        </authorList>
    </citation>
    <scope>NUCLEOTIDE SEQUENCE [LARGE SCALE GENOMIC DNA]</scope>
    <source>
        <strain evidence="2">ATCC 23168 / DSM 4126 / NBRC 15989 / NCIMB 1408 / VKM B-1430 / H-43</strain>
    </source>
</reference>
<evidence type="ECO:0008006" key="3">
    <source>
        <dbReference type="Google" id="ProtNLM"/>
    </source>
</evidence>
<dbReference type="Proteomes" id="UP000008720">
    <property type="component" value="Chromosome"/>
</dbReference>
<dbReference type="KEGG" id="mtt:Ftrac_0377"/>
<sequence>MDKVLCIGLDIAWFGGSKNNKASKYDCLVSLIHDPKANSVQFNEPIRVSLHDKDLNKDRDPSAQLLSKSIDELLEEHSDWSKVIFAIDAPLQATERSLGDRKAKVTKGSIQRRACENHLSKKRKCIDKGQEDIAGWMFRIQAGAPLAPRVKNLLTHLESVGFSIWDEQHCNSDKLVIECFPAEVIWFTKRSGGYKDKDQNSGKVKAYKKKEKRPLSEEEFKDRVHHVLDDVAPFSGIGNSWNKVVDNTINWMIKDKTWQTEKGFRSGKMLDDVVDSCLCLASAVSYSANNFHVWQDRTDKSDGHIIGPGKLNSLPQ</sequence>
<organism evidence="1 2">
    <name type="scientific">Marivirga tractuosa (strain ATCC 23168 / DSM 4126 / NBRC 15989 / NCIMB 1408 / VKM B-1430 / H-43)</name>
    <name type="common">Microscilla tractuosa</name>
    <name type="synonym">Flexibacter tractuosus</name>
    <dbReference type="NCBI Taxonomy" id="643867"/>
    <lineage>
        <taxon>Bacteria</taxon>
        <taxon>Pseudomonadati</taxon>
        <taxon>Bacteroidota</taxon>
        <taxon>Cytophagia</taxon>
        <taxon>Cytophagales</taxon>
        <taxon>Marivirgaceae</taxon>
        <taxon>Marivirga</taxon>
    </lineage>
</organism>
<dbReference type="HOGENOM" id="CLU_879413_0_0_10"/>
<gene>
    <name evidence="1" type="ordered locus">Ftrac_0377</name>
</gene>
<evidence type="ECO:0000313" key="2">
    <source>
        <dbReference type="Proteomes" id="UP000008720"/>
    </source>
</evidence>
<dbReference type="OrthoDB" id="9818084at2"/>
<proteinExistence type="predicted"/>
<protein>
    <recommendedName>
        <fullName evidence="3">DUF429 domain-containing protein</fullName>
    </recommendedName>
</protein>
<accession>E4TMT6</accession>
<dbReference type="EMBL" id="CP002349">
    <property type="protein sequence ID" value="ADR20384.1"/>
    <property type="molecule type" value="Genomic_DNA"/>
</dbReference>
<dbReference type="AlphaFoldDB" id="E4TMT6"/>
<dbReference type="Pfam" id="PF04250">
    <property type="entry name" value="DUF429"/>
    <property type="match status" value="1"/>
</dbReference>
<keyword evidence="2" id="KW-1185">Reference proteome</keyword>
<evidence type="ECO:0000313" key="1">
    <source>
        <dbReference type="EMBL" id="ADR20384.1"/>
    </source>
</evidence>
<dbReference type="InterPro" id="IPR007362">
    <property type="entry name" value="DUF429"/>
</dbReference>